<keyword evidence="3" id="KW-0813">Transport</keyword>
<keyword evidence="7 8" id="KW-0472">Membrane</keyword>
<accession>A0A3C1KL28</accession>
<organism evidence="9 10">
    <name type="scientific">Haliea salexigens</name>
    <dbReference type="NCBI Taxonomy" id="287487"/>
    <lineage>
        <taxon>Bacteria</taxon>
        <taxon>Pseudomonadati</taxon>
        <taxon>Pseudomonadota</taxon>
        <taxon>Gammaproteobacteria</taxon>
        <taxon>Cellvibrionales</taxon>
        <taxon>Halieaceae</taxon>
        <taxon>Haliea</taxon>
    </lineage>
</organism>
<keyword evidence="5 8" id="KW-0812">Transmembrane</keyword>
<proteinExistence type="inferred from homology"/>
<dbReference type="PANTHER" id="PTHR34979">
    <property type="entry name" value="INNER MEMBRANE PROTEIN YGAZ"/>
    <property type="match status" value="1"/>
</dbReference>
<reference evidence="9 10" key="1">
    <citation type="journal article" date="2018" name="Nat. Biotechnol.">
        <title>A standardized bacterial taxonomy based on genome phylogeny substantially revises the tree of life.</title>
        <authorList>
            <person name="Parks D.H."/>
            <person name="Chuvochina M."/>
            <person name="Waite D.W."/>
            <person name="Rinke C."/>
            <person name="Skarshewski A."/>
            <person name="Chaumeil P.A."/>
            <person name="Hugenholtz P."/>
        </authorList>
    </citation>
    <scope>NUCLEOTIDE SEQUENCE [LARGE SCALE GENOMIC DNA]</scope>
    <source>
        <strain evidence="9">UBA9158</strain>
    </source>
</reference>
<evidence type="ECO:0000313" key="9">
    <source>
        <dbReference type="EMBL" id="HAN27430.1"/>
    </source>
</evidence>
<keyword evidence="4" id="KW-1003">Cell membrane</keyword>
<dbReference type="AlphaFoldDB" id="A0A3C1KL28"/>
<dbReference type="InterPro" id="IPR011606">
    <property type="entry name" value="Brnchd-chn_aa_trnsp_permease"/>
</dbReference>
<evidence type="ECO:0000256" key="5">
    <source>
        <dbReference type="ARBA" id="ARBA00022692"/>
    </source>
</evidence>
<dbReference type="Proteomes" id="UP000259273">
    <property type="component" value="Unassembled WGS sequence"/>
</dbReference>
<dbReference type="Pfam" id="PF03591">
    <property type="entry name" value="AzlC"/>
    <property type="match status" value="1"/>
</dbReference>
<evidence type="ECO:0000256" key="8">
    <source>
        <dbReference type="SAM" id="Phobius"/>
    </source>
</evidence>
<keyword evidence="6 8" id="KW-1133">Transmembrane helix</keyword>
<evidence type="ECO:0000313" key="10">
    <source>
        <dbReference type="Proteomes" id="UP000259273"/>
    </source>
</evidence>
<dbReference type="STRING" id="1121937.GCA_000423125_01356"/>
<comment type="subcellular location">
    <subcellularLocation>
        <location evidence="1">Cell membrane</location>
        <topology evidence="1">Multi-pass membrane protein</topology>
    </subcellularLocation>
</comment>
<evidence type="ECO:0000256" key="2">
    <source>
        <dbReference type="ARBA" id="ARBA00010735"/>
    </source>
</evidence>
<comment type="caution">
    <text evidence="9">The sequence shown here is derived from an EMBL/GenBank/DDBJ whole genome shotgun (WGS) entry which is preliminary data.</text>
</comment>
<comment type="similarity">
    <text evidence="2">Belongs to the AzlC family.</text>
</comment>
<feature type="transmembrane region" description="Helical" evidence="8">
    <location>
        <begin position="192"/>
        <end position="209"/>
    </location>
</feature>
<feature type="transmembrane region" description="Helical" evidence="8">
    <location>
        <begin position="215"/>
        <end position="231"/>
    </location>
</feature>
<feature type="transmembrane region" description="Helical" evidence="8">
    <location>
        <begin position="167"/>
        <end position="185"/>
    </location>
</feature>
<evidence type="ECO:0000256" key="7">
    <source>
        <dbReference type="ARBA" id="ARBA00023136"/>
    </source>
</evidence>
<protein>
    <submittedName>
        <fullName evidence="9">Branched-chain amino acid ABC transporter permease</fullName>
    </submittedName>
</protein>
<evidence type="ECO:0000256" key="1">
    <source>
        <dbReference type="ARBA" id="ARBA00004651"/>
    </source>
</evidence>
<dbReference type="EMBL" id="DMND01000097">
    <property type="protein sequence ID" value="HAN27430.1"/>
    <property type="molecule type" value="Genomic_DNA"/>
</dbReference>
<gene>
    <name evidence="9" type="ORF">DCP75_06880</name>
</gene>
<feature type="transmembrane region" description="Helical" evidence="8">
    <location>
        <begin position="21"/>
        <end position="43"/>
    </location>
</feature>
<dbReference type="PANTHER" id="PTHR34979:SF1">
    <property type="entry name" value="INNER MEMBRANE PROTEIN YGAZ"/>
    <property type="match status" value="1"/>
</dbReference>
<evidence type="ECO:0000256" key="4">
    <source>
        <dbReference type="ARBA" id="ARBA00022475"/>
    </source>
</evidence>
<name>A0A3C1KL28_9GAMM</name>
<evidence type="ECO:0000256" key="3">
    <source>
        <dbReference type="ARBA" id="ARBA00022448"/>
    </source>
</evidence>
<dbReference type="GO" id="GO:1903785">
    <property type="term" value="P:L-valine transmembrane transport"/>
    <property type="evidence" value="ECO:0007669"/>
    <property type="project" value="TreeGrafter"/>
</dbReference>
<feature type="transmembrane region" description="Helical" evidence="8">
    <location>
        <begin position="134"/>
        <end position="161"/>
    </location>
</feature>
<evidence type="ECO:0000256" key="6">
    <source>
        <dbReference type="ARBA" id="ARBA00022989"/>
    </source>
</evidence>
<dbReference type="GO" id="GO:0005886">
    <property type="term" value="C:plasma membrane"/>
    <property type="evidence" value="ECO:0007669"/>
    <property type="project" value="UniProtKB-SubCell"/>
</dbReference>
<sequence>MRPTVAPLLSFAECRRGFWRLLPLSLFVAAFGAAFGLAAVQAGLQPVDIVFMSATVFAGTAQFAALDLWGAQVPLLPLLVTTLAINARMLLMGATLYPWLALVPSGRRYASLVTLSDANWAMALNDLQSGRNTLGALVGGGIALWLTWLAGTLAGMLFGGFIADPRAFGVDMVLGCFMLSMALAGRRNARSVAAWIAGGAAAWAAWVWLPANTHVVAGGLAGGLVGALWLEREQ</sequence>